<evidence type="ECO:0000256" key="1">
    <source>
        <dbReference type="SAM" id="MobiDB-lite"/>
    </source>
</evidence>
<dbReference type="EMBL" id="OAOQ01000018">
    <property type="protein sequence ID" value="SNX73930.1"/>
    <property type="molecule type" value="Genomic_DNA"/>
</dbReference>
<evidence type="ECO:0000313" key="2">
    <source>
        <dbReference type="EMBL" id="SNX73930.1"/>
    </source>
</evidence>
<reference evidence="3" key="1">
    <citation type="submission" date="2017-08" db="EMBL/GenBank/DDBJ databases">
        <authorList>
            <person name="Varghese N."/>
            <person name="Submissions S."/>
        </authorList>
    </citation>
    <scope>NUCLEOTIDE SEQUENCE [LARGE SCALE GENOMIC DNA]</scope>
    <source>
        <strain evidence="3">JA234</strain>
    </source>
</reference>
<proteinExistence type="predicted"/>
<name>A0A285D294_9RHOB</name>
<feature type="compositionally biased region" description="Polar residues" evidence="1">
    <location>
        <begin position="27"/>
        <end position="37"/>
    </location>
</feature>
<protein>
    <submittedName>
        <fullName evidence="2">Uncharacterized protein</fullName>
    </submittedName>
</protein>
<accession>A0A285D294</accession>
<sequence>MEPCVLAFFVLLLTVSGGASLLDRRSSGTGRSTQPGTTQGGLGICPVSVRSDTRPQTAFLGGLRRGVARAALTAAPGLRRRPVP</sequence>
<feature type="region of interest" description="Disordered" evidence="1">
    <location>
        <begin position="22"/>
        <end position="47"/>
    </location>
</feature>
<dbReference type="Proteomes" id="UP000219467">
    <property type="component" value="Unassembled WGS sequence"/>
</dbReference>
<organism evidence="2 3">
    <name type="scientific">Cereibacter ovatus</name>
    <dbReference type="NCBI Taxonomy" id="439529"/>
    <lineage>
        <taxon>Bacteria</taxon>
        <taxon>Pseudomonadati</taxon>
        <taxon>Pseudomonadota</taxon>
        <taxon>Alphaproteobacteria</taxon>
        <taxon>Rhodobacterales</taxon>
        <taxon>Paracoccaceae</taxon>
        <taxon>Cereibacter</taxon>
    </lineage>
</organism>
<gene>
    <name evidence="2" type="ORF">SAMN05878503_1188</name>
</gene>
<evidence type="ECO:0000313" key="3">
    <source>
        <dbReference type="Proteomes" id="UP000219467"/>
    </source>
</evidence>
<keyword evidence="3" id="KW-1185">Reference proteome</keyword>
<dbReference type="AlphaFoldDB" id="A0A285D294"/>